<dbReference type="KEGG" id="pms:KNP414_07184"/>
<evidence type="ECO:0000259" key="6">
    <source>
        <dbReference type="Pfam" id="PF01095"/>
    </source>
</evidence>
<keyword evidence="7" id="KW-0456">Lyase</keyword>
<reference evidence="8" key="1">
    <citation type="submission" date="2011-06" db="EMBL/GenBank/DDBJ databases">
        <title>Complete genome sequence of Paenibacillus mucilaginosus KNP414.</title>
        <authorList>
            <person name="Wang J."/>
            <person name="Hu S."/>
            <person name="Hu X."/>
            <person name="Zhang B."/>
            <person name="Dong D."/>
            <person name="Zhang S."/>
            <person name="Zhao K."/>
            <person name="Wu D."/>
        </authorList>
    </citation>
    <scope>NUCLEOTIDE SEQUENCE [LARGE SCALE GENOMIC DNA]</scope>
    <source>
        <strain evidence="8">KNP414</strain>
    </source>
</reference>
<dbReference type="RefSeq" id="WP_013920835.1">
    <property type="nucleotide sequence ID" value="NC_015690.1"/>
</dbReference>
<dbReference type="Proteomes" id="UP000006620">
    <property type="component" value="Chromosome"/>
</dbReference>
<dbReference type="GO" id="GO:0016829">
    <property type="term" value="F:lyase activity"/>
    <property type="evidence" value="ECO:0007669"/>
    <property type="project" value="UniProtKB-KW"/>
</dbReference>
<protein>
    <recommendedName>
        <fullName evidence="5">Pectinesterase</fullName>
        <ecNumber evidence="5">3.1.1.11</ecNumber>
    </recommendedName>
</protein>
<dbReference type="PROSITE" id="PS00503">
    <property type="entry name" value="PECTINESTERASE_2"/>
    <property type="match status" value="1"/>
</dbReference>
<dbReference type="InterPro" id="IPR011050">
    <property type="entry name" value="Pectin_lyase_fold/virulence"/>
</dbReference>
<feature type="domain" description="Pectinesterase catalytic" evidence="6">
    <location>
        <begin position="75"/>
        <end position="346"/>
    </location>
</feature>
<dbReference type="AlphaFoldDB" id="F8FN24"/>
<dbReference type="GO" id="GO:0009279">
    <property type="term" value="C:cell outer membrane"/>
    <property type="evidence" value="ECO:0007669"/>
    <property type="project" value="TreeGrafter"/>
</dbReference>
<dbReference type="InterPro" id="IPR012334">
    <property type="entry name" value="Pectin_lyas_fold"/>
</dbReference>
<comment type="similarity">
    <text evidence="1">Belongs to the pectinesterase family.</text>
</comment>
<name>F8FN24_PAEMK</name>
<evidence type="ECO:0000313" key="7">
    <source>
        <dbReference type="EMBL" id="AEI45694.1"/>
    </source>
</evidence>
<comment type="pathway">
    <text evidence="5">Glycan metabolism; pectin degradation; 2-dehydro-3-deoxy-D-gluconate from pectin: step 1/5.</text>
</comment>
<dbReference type="InterPro" id="IPR033131">
    <property type="entry name" value="Pectinesterase_Asp_AS"/>
</dbReference>
<dbReference type="Gene3D" id="2.160.20.10">
    <property type="entry name" value="Single-stranded right-handed beta-helix, Pectin lyase-like"/>
    <property type="match status" value="1"/>
</dbReference>
<evidence type="ECO:0000256" key="3">
    <source>
        <dbReference type="ARBA" id="ARBA00023085"/>
    </source>
</evidence>
<dbReference type="HOGENOM" id="CLU_012243_3_1_9"/>
<evidence type="ECO:0000256" key="4">
    <source>
        <dbReference type="PROSITE-ProRule" id="PRU10040"/>
    </source>
</evidence>
<dbReference type="PATRIC" id="fig|1036673.3.peg.6700"/>
<evidence type="ECO:0000256" key="1">
    <source>
        <dbReference type="ARBA" id="ARBA00008891"/>
    </source>
</evidence>
<evidence type="ECO:0000256" key="2">
    <source>
        <dbReference type="ARBA" id="ARBA00022801"/>
    </source>
</evidence>
<gene>
    <name evidence="7" type="ordered locus">KNP414_07184</name>
</gene>
<reference evidence="7 8" key="2">
    <citation type="journal article" date="2013" name="Genome Announc.">
        <title>Genome Sequence of Growth-Improving Paenibacillus mucilaginosus Strain KNP414.</title>
        <authorList>
            <person name="Lu J.J."/>
            <person name="Wang J.F."/>
            <person name="Hu X.F."/>
        </authorList>
    </citation>
    <scope>NUCLEOTIDE SEQUENCE [LARGE SCALE GENOMIC DNA]</scope>
    <source>
        <strain evidence="7 8">KNP414</strain>
    </source>
</reference>
<feature type="signal peptide" evidence="5">
    <location>
        <begin position="1"/>
        <end position="24"/>
    </location>
</feature>
<proteinExistence type="inferred from homology"/>
<sequence>MKSKKSIPLALGAFLLVTAAAPWGALPDAASAASAASAGTEGAVFSASTMKEQEQMTKQAIVDSSYQGTEGAVVDGVKQYRSVQKAILDVPADQASPYVIYLKAGVYKEVLNVDKPYVTLVGENAKRTVITYDNASGTPKPDGSGTYGTTGSATVTVKGENFTAVSVTFENSFDEANSPYQNKQAVAIKTQADRAIFKDCRFIGNQDTLYPNLGRQYFVDSYIEGDVDFIFGAATAVFENSRIHSLDRGSDTNNGYITAASTLNSNPYGYLFINCRLTSDPGMEGTVSLGRPWQPGGNTNAIASVVFKHTHMGSHITSTGWVDMGASKAENARFFEYDSRGPGALESLTRPVLTKEQADLHTPEAYFGDWDPKKVLEGLSPSFANPSLGHH</sequence>
<comment type="catalytic activity">
    <reaction evidence="5">
        <text>[(1-&gt;4)-alpha-D-galacturonosyl methyl ester](n) + n H2O = [(1-&gt;4)-alpha-D-galacturonosyl](n) + n methanol + n H(+)</text>
        <dbReference type="Rhea" id="RHEA:22380"/>
        <dbReference type="Rhea" id="RHEA-COMP:14570"/>
        <dbReference type="Rhea" id="RHEA-COMP:14573"/>
        <dbReference type="ChEBI" id="CHEBI:15377"/>
        <dbReference type="ChEBI" id="CHEBI:15378"/>
        <dbReference type="ChEBI" id="CHEBI:17790"/>
        <dbReference type="ChEBI" id="CHEBI:140522"/>
        <dbReference type="ChEBI" id="CHEBI:140523"/>
        <dbReference type="EC" id="3.1.1.11"/>
    </reaction>
</comment>
<dbReference type="SUPFAM" id="SSF51126">
    <property type="entry name" value="Pectin lyase-like"/>
    <property type="match status" value="1"/>
</dbReference>
<dbReference type="PANTHER" id="PTHR31321:SF57">
    <property type="entry name" value="PECTINESTERASE 53-RELATED"/>
    <property type="match status" value="1"/>
</dbReference>
<feature type="chain" id="PRO_5039761415" description="Pectinesterase" evidence="5">
    <location>
        <begin position="25"/>
        <end position="391"/>
    </location>
</feature>
<keyword evidence="3 5" id="KW-0063">Aspartyl esterase</keyword>
<keyword evidence="2 5" id="KW-0378">Hydrolase</keyword>
<accession>F8FN24</accession>
<dbReference type="GO" id="GO:0042545">
    <property type="term" value="P:cell wall modification"/>
    <property type="evidence" value="ECO:0007669"/>
    <property type="project" value="UniProtKB-UniRule"/>
</dbReference>
<dbReference type="PANTHER" id="PTHR31321">
    <property type="entry name" value="ACYL-COA THIOESTER HYDROLASE YBHC-RELATED"/>
    <property type="match status" value="1"/>
</dbReference>
<organism evidence="7 8">
    <name type="scientific">Paenibacillus mucilaginosus (strain KNP414)</name>
    <dbReference type="NCBI Taxonomy" id="1036673"/>
    <lineage>
        <taxon>Bacteria</taxon>
        <taxon>Bacillati</taxon>
        <taxon>Bacillota</taxon>
        <taxon>Bacilli</taxon>
        <taxon>Bacillales</taxon>
        <taxon>Paenibacillaceae</taxon>
        <taxon>Paenibacillus</taxon>
    </lineage>
</organism>
<dbReference type="InterPro" id="IPR000070">
    <property type="entry name" value="Pectinesterase_cat"/>
</dbReference>
<evidence type="ECO:0000256" key="5">
    <source>
        <dbReference type="RuleBase" id="RU000589"/>
    </source>
</evidence>
<dbReference type="GO" id="GO:0030599">
    <property type="term" value="F:pectinesterase activity"/>
    <property type="evidence" value="ECO:0007669"/>
    <property type="project" value="UniProtKB-UniRule"/>
</dbReference>
<dbReference type="GO" id="GO:0045490">
    <property type="term" value="P:pectin catabolic process"/>
    <property type="evidence" value="ECO:0007669"/>
    <property type="project" value="UniProtKB-UniRule"/>
</dbReference>
<dbReference type="Pfam" id="PF01095">
    <property type="entry name" value="Pectinesterase"/>
    <property type="match status" value="1"/>
</dbReference>
<evidence type="ECO:0000313" key="8">
    <source>
        <dbReference type="Proteomes" id="UP000006620"/>
    </source>
</evidence>
<dbReference type="EC" id="3.1.1.11" evidence="5"/>
<dbReference type="UniPathway" id="UPA00545">
    <property type="reaction ID" value="UER00823"/>
</dbReference>
<feature type="active site" evidence="4">
    <location>
        <position position="228"/>
    </location>
</feature>
<dbReference type="EMBL" id="CP002869">
    <property type="protein sequence ID" value="AEI45694.1"/>
    <property type="molecule type" value="Genomic_DNA"/>
</dbReference>
<keyword evidence="5" id="KW-0732">Signal</keyword>